<reference evidence="3" key="1">
    <citation type="submission" date="2016-10" db="EMBL/GenBank/DDBJ databases">
        <authorList>
            <person name="Varghese N."/>
            <person name="Submissions S."/>
        </authorList>
    </citation>
    <scope>NUCLEOTIDE SEQUENCE [LARGE SCALE GENOMIC DNA]</scope>
    <source>
        <strain evidence="3">CGMCC 1.10329</strain>
    </source>
</reference>
<evidence type="ECO:0000313" key="3">
    <source>
        <dbReference type="Proteomes" id="UP000183769"/>
    </source>
</evidence>
<feature type="compositionally biased region" description="Low complexity" evidence="1">
    <location>
        <begin position="175"/>
        <end position="190"/>
    </location>
</feature>
<evidence type="ECO:0000256" key="1">
    <source>
        <dbReference type="SAM" id="MobiDB-lite"/>
    </source>
</evidence>
<feature type="region of interest" description="Disordered" evidence="1">
    <location>
        <begin position="171"/>
        <end position="190"/>
    </location>
</feature>
<dbReference type="Proteomes" id="UP000183769">
    <property type="component" value="Unassembled WGS sequence"/>
</dbReference>
<accession>A0A1I5VSN2</accession>
<sequence length="190" mass="21795">MHERFEALLDQVERQFRRASSQVSLSTKRYANRRLTEITPKIERVGRENAYQDFLLDHIQQQKEQFQLYREFRDADTEDEEEFLSTRYQDALREKPVCTCSGKFAHNCPLKEGKLPIEVRNDSDIDDGIREFKASHSGQPLVLLDAQQEFAGLIADVEADLRDLIAVLTTDEVPADAPEADAQPAEQPSD</sequence>
<protein>
    <submittedName>
        <fullName evidence="2">Uncharacterized protein</fullName>
    </submittedName>
</protein>
<evidence type="ECO:0000313" key="2">
    <source>
        <dbReference type="EMBL" id="SFQ09996.1"/>
    </source>
</evidence>
<proteinExistence type="predicted"/>
<organism evidence="2 3">
    <name type="scientific">Halolamina pelagica</name>
    <dbReference type="NCBI Taxonomy" id="699431"/>
    <lineage>
        <taxon>Archaea</taxon>
        <taxon>Methanobacteriati</taxon>
        <taxon>Methanobacteriota</taxon>
        <taxon>Stenosarchaea group</taxon>
        <taxon>Halobacteria</taxon>
        <taxon>Halobacteriales</taxon>
        <taxon>Haloferacaceae</taxon>
    </lineage>
</organism>
<keyword evidence="3" id="KW-1185">Reference proteome</keyword>
<dbReference type="EMBL" id="FOXI01000019">
    <property type="protein sequence ID" value="SFQ09996.1"/>
    <property type="molecule type" value="Genomic_DNA"/>
</dbReference>
<dbReference type="AlphaFoldDB" id="A0A1I5VSN2"/>
<gene>
    <name evidence="2" type="ORF">SAMN05216277_11939</name>
</gene>
<name>A0A1I5VSN2_9EURY</name>